<dbReference type="Gene3D" id="1.10.10.10">
    <property type="entry name" value="Winged helix-like DNA-binding domain superfamily/Winged helix DNA-binding domain"/>
    <property type="match status" value="1"/>
</dbReference>
<organism evidence="5 6">
    <name type="scientific">Geovibrio thiophilus</name>
    <dbReference type="NCBI Taxonomy" id="139438"/>
    <lineage>
        <taxon>Bacteria</taxon>
        <taxon>Pseudomonadati</taxon>
        <taxon>Deferribacterota</taxon>
        <taxon>Deferribacteres</taxon>
        <taxon>Deferribacterales</taxon>
        <taxon>Geovibrionaceae</taxon>
        <taxon>Geovibrio</taxon>
    </lineage>
</organism>
<dbReference type="SUPFAM" id="SSF46894">
    <property type="entry name" value="C-terminal effector domain of the bipartite response regulators"/>
    <property type="match status" value="1"/>
</dbReference>
<dbReference type="Pfam" id="PF13426">
    <property type="entry name" value="PAS_9"/>
    <property type="match status" value="1"/>
</dbReference>
<dbReference type="CDD" id="cd06170">
    <property type="entry name" value="LuxR_C_like"/>
    <property type="match status" value="1"/>
</dbReference>
<evidence type="ECO:0000313" key="5">
    <source>
        <dbReference type="EMBL" id="QAR33805.1"/>
    </source>
</evidence>
<dbReference type="OrthoDB" id="9797341at2"/>
<dbReference type="InterPro" id="IPR016032">
    <property type="entry name" value="Sig_transdc_resp-reg_C-effctor"/>
</dbReference>
<dbReference type="AlphaFoldDB" id="A0A3R5XXQ8"/>
<keyword evidence="2" id="KW-0238">DNA-binding</keyword>
<sequence length="558" mass="63937">MRSVPVNMEFNLKDFILSESEKIMAELEKAFFAAGYPEHASKKISERLRYINELLDYFDSPAASENTLAAGGSYTNPVYSDILKTASSLRAEGVALNAFLGMLKITFGCFESVAGLECASAEFLRHFRKKADLLEQAVVAEWTNAGSRTMNTALMDANRRLTIAQSRYEKIMEADGSIIIFFGENGIITDSNFRAKYAFGEDPSGYNVMEFLGINERDLQSFIRKYGEARHEILMDGQYFSVRLVPLGNANTGVIEYMFIFHNITGMVDERKYLEEEVIRRMEELEGSKKFFESVFSSAGDGIIIFDFENRLVKVNKKACFMFGVKDSQSCINNVTDLFLTGNQKILFSITRQLKESETWDGEMEMTGMSGRFSALVTLNRFDVDEKVYYSLIVRDISFLKDMERELVDEKKHVEEKNIALRNIIQSIRGQDDDLRSEMLFKMESHILPLMERLRREKDENEKSLLYSDICESISGLLDKDSTKNHSGEAFARLSRTEERICRMIVTGYTTKQIADELFVTHDTVQTHRKNIRKKLDINNKDVNLYTYLKNISSTSEQ</sequence>
<dbReference type="InterPro" id="IPR000792">
    <property type="entry name" value="Tscrpt_reg_LuxR_C"/>
</dbReference>
<dbReference type="PROSITE" id="PS50043">
    <property type="entry name" value="HTH_LUXR_2"/>
    <property type="match status" value="1"/>
</dbReference>
<keyword evidence="3" id="KW-0804">Transcription</keyword>
<dbReference type="SUPFAM" id="SSF55785">
    <property type="entry name" value="PYP-like sensor domain (PAS domain)"/>
    <property type="match status" value="1"/>
</dbReference>
<dbReference type="PRINTS" id="PR00038">
    <property type="entry name" value="HTHLUXR"/>
</dbReference>
<dbReference type="Gene3D" id="3.30.450.20">
    <property type="entry name" value="PAS domain"/>
    <property type="match status" value="1"/>
</dbReference>
<gene>
    <name evidence="5" type="ORF">EP073_10425</name>
</gene>
<evidence type="ECO:0000256" key="3">
    <source>
        <dbReference type="ARBA" id="ARBA00023163"/>
    </source>
</evidence>
<dbReference type="PANTHER" id="PTHR44688:SF16">
    <property type="entry name" value="DNA-BINDING TRANSCRIPTIONAL ACTIVATOR DEVR_DOSR"/>
    <property type="match status" value="1"/>
</dbReference>
<dbReference type="GO" id="GO:0006355">
    <property type="term" value="P:regulation of DNA-templated transcription"/>
    <property type="evidence" value="ECO:0007669"/>
    <property type="project" value="InterPro"/>
</dbReference>
<proteinExistence type="predicted"/>
<dbReference type="NCBIfam" id="TIGR00229">
    <property type="entry name" value="sensory_box"/>
    <property type="match status" value="1"/>
</dbReference>
<evidence type="ECO:0000313" key="6">
    <source>
        <dbReference type="Proteomes" id="UP000287502"/>
    </source>
</evidence>
<name>A0A3R5XXQ8_9BACT</name>
<dbReference type="PANTHER" id="PTHR44688">
    <property type="entry name" value="DNA-BINDING TRANSCRIPTIONAL ACTIVATOR DEVR_DOSR"/>
    <property type="match status" value="1"/>
</dbReference>
<evidence type="ECO:0000256" key="2">
    <source>
        <dbReference type="ARBA" id="ARBA00023125"/>
    </source>
</evidence>
<dbReference type="Proteomes" id="UP000287502">
    <property type="component" value="Chromosome"/>
</dbReference>
<dbReference type="Pfam" id="PF00196">
    <property type="entry name" value="GerE"/>
    <property type="match status" value="1"/>
</dbReference>
<dbReference type="CDD" id="cd00130">
    <property type="entry name" value="PAS"/>
    <property type="match status" value="1"/>
</dbReference>
<dbReference type="SMART" id="SM00091">
    <property type="entry name" value="PAS"/>
    <property type="match status" value="2"/>
</dbReference>
<protein>
    <submittedName>
        <fullName evidence="5">PAS domain S-box protein</fullName>
    </submittedName>
</protein>
<dbReference type="InterPro" id="IPR035965">
    <property type="entry name" value="PAS-like_dom_sf"/>
</dbReference>
<reference evidence="5 6" key="1">
    <citation type="submission" date="2019-01" db="EMBL/GenBank/DDBJ databases">
        <title>Geovibrio thiophilus DSM 11263, complete genome.</title>
        <authorList>
            <person name="Spring S."/>
            <person name="Bunk B."/>
            <person name="Sproer C."/>
        </authorList>
    </citation>
    <scope>NUCLEOTIDE SEQUENCE [LARGE SCALE GENOMIC DNA]</scope>
    <source>
        <strain evidence="5 6">DSM 11263</strain>
    </source>
</reference>
<evidence type="ECO:0000256" key="1">
    <source>
        <dbReference type="ARBA" id="ARBA00023015"/>
    </source>
</evidence>
<dbReference type="InterPro" id="IPR000014">
    <property type="entry name" value="PAS"/>
</dbReference>
<dbReference type="KEGG" id="gtl:EP073_10425"/>
<dbReference type="EMBL" id="CP035108">
    <property type="protein sequence ID" value="QAR33805.1"/>
    <property type="molecule type" value="Genomic_DNA"/>
</dbReference>
<dbReference type="SMART" id="SM00421">
    <property type="entry name" value="HTH_LUXR"/>
    <property type="match status" value="1"/>
</dbReference>
<accession>A0A3R5XXQ8</accession>
<dbReference type="GO" id="GO:0003677">
    <property type="term" value="F:DNA binding"/>
    <property type="evidence" value="ECO:0007669"/>
    <property type="project" value="UniProtKB-KW"/>
</dbReference>
<dbReference type="PROSITE" id="PS00622">
    <property type="entry name" value="HTH_LUXR_1"/>
    <property type="match status" value="1"/>
</dbReference>
<dbReference type="InterPro" id="IPR036388">
    <property type="entry name" value="WH-like_DNA-bd_sf"/>
</dbReference>
<feature type="domain" description="HTH luxR-type" evidence="4">
    <location>
        <begin position="487"/>
        <end position="553"/>
    </location>
</feature>
<keyword evidence="1" id="KW-0805">Transcription regulation</keyword>
<keyword evidence="6" id="KW-1185">Reference proteome</keyword>
<evidence type="ECO:0000259" key="4">
    <source>
        <dbReference type="PROSITE" id="PS50043"/>
    </source>
</evidence>